<dbReference type="Pfam" id="PF20061">
    <property type="entry name" value="DUF6460"/>
    <property type="match status" value="1"/>
</dbReference>
<dbReference type="STRING" id="582675.SAMN05192565_10596"/>
<dbReference type="RefSeq" id="WP_091969905.1">
    <property type="nucleotide sequence ID" value="NZ_FOPM01000005.1"/>
</dbReference>
<feature type="transmembrane region" description="Helical" evidence="2">
    <location>
        <begin position="89"/>
        <end position="111"/>
    </location>
</feature>
<proteinExistence type="predicted"/>
<name>A0A1I2SP52_9HYPH</name>
<evidence type="ECO:0000256" key="2">
    <source>
        <dbReference type="SAM" id="Phobius"/>
    </source>
</evidence>
<keyword evidence="5" id="KW-1185">Reference proteome</keyword>
<keyword evidence="2" id="KW-0472">Membrane</keyword>
<keyword evidence="2" id="KW-1133">Transmembrane helix</keyword>
<feature type="transmembrane region" description="Helical" evidence="2">
    <location>
        <begin position="42"/>
        <end position="69"/>
    </location>
</feature>
<evidence type="ECO:0000259" key="3">
    <source>
        <dbReference type="Pfam" id="PF20061"/>
    </source>
</evidence>
<dbReference type="EMBL" id="FOPM01000005">
    <property type="protein sequence ID" value="SFG54382.1"/>
    <property type="molecule type" value="Genomic_DNA"/>
</dbReference>
<dbReference type="OrthoDB" id="8480887at2"/>
<keyword evidence="2" id="KW-0812">Transmembrane</keyword>
<organism evidence="4 5">
    <name type="scientific">Methylobacterium gossipiicola</name>
    <dbReference type="NCBI Taxonomy" id="582675"/>
    <lineage>
        <taxon>Bacteria</taxon>
        <taxon>Pseudomonadati</taxon>
        <taxon>Pseudomonadota</taxon>
        <taxon>Alphaproteobacteria</taxon>
        <taxon>Hyphomicrobiales</taxon>
        <taxon>Methylobacteriaceae</taxon>
        <taxon>Methylobacterium</taxon>
    </lineage>
</organism>
<feature type="region of interest" description="Disordered" evidence="1">
    <location>
        <begin position="1"/>
        <end position="25"/>
    </location>
</feature>
<reference evidence="5" key="1">
    <citation type="submission" date="2016-10" db="EMBL/GenBank/DDBJ databases">
        <authorList>
            <person name="Varghese N."/>
            <person name="Submissions S."/>
        </authorList>
    </citation>
    <scope>NUCLEOTIDE SEQUENCE [LARGE SCALE GENOMIC DNA]</scope>
    <source>
        <strain evidence="5">Gh-105</strain>
    </source>
</reference>
<evidence type="ECO:0000256" key="1">
    <source>
        <dbReference type="SAM" id="MobiDB-lite"/>
    </source>
</evidence>
<evidence type="ECO:0000313" key="5">
    <source>
        <dbReference type="Proteomes" id="UP000199229"/>
    </source>
</evidence>
<feature type="domain" description="DUF6460" evidence="3">
    <location>
        <begin position="78"/>
        <end position="111"/>
    </location>
</feature>
<evidence type="ECO:0000313" key="4">
    <source>
        <dbReference type="EMBL" id="SFG54382.1"/>
    </source>
</evidence>
<dbReference type="Proteomes" id="UP000199229">
    <property type="component" value="Unassembled WGS sequence"/>
</dbReference>
<dbReference type="InterPro" id="IPR045594">
    <property type="entry name" value="DUF6460"/>
</dbReference>
<dbReference type="AlphaFoldDB" id="A0A1I2SP52"/>
<protein>
    <recommendedName>
        <fullName evidence="3">DUF6460 domain-containing protein</fullName>
    </recommendedName>
</protein>
<accession>A0A1I2SP52</accession>
<sequence length="114" mass="12592">MSPDHDPRRPQPFPGQPYAGGYGEPERRSTLRRFIGGSPAAVFVKLLFLSVLVGAVMATLGVTPGRLFWHAYDTVRSLIELGLDTFHDFGRWILAGAVVVVPLWLLSRFLAVSK</sequence>
<gene>
    <name evidence="4" type="ORF">SAMN05192565_10596</name>
</gene>